<keyword evidence="18" id="KW-1185">Reference proteome</keyword>
<evidence type="ECO:0000256" key="6">
    <source>
        <dbReference type="ARBA" id="ARBA00022692"/>
    </source>
</evidence>
<dbReference type="OrthoDB" id="1103324at2759"/>
<sequence length="570" mass="64355">MDQRVLVVVIFGCPLTTCRPFCTCLSSRRTGAGTGLTTCNAYDMSTSSSSLAVTIILLVFLLALVWLLRLGKRESYLPPGPQTLPLLGNIHVLPTRYPHNKFTEWARQYGGIYSLKIGTGTIIVLSNMTTVKELLDKRAAATASRPPNYVVDMITKGLNFALIPNNNLWRTQRKLVNTILAPNVVPSYLPIQYAETSQVLYDILNSPQDLCDHLSRYAFSLTTSILYGKRCPRPRSSEITAFYDFEFVWTKLLSPGTVPPVDKLPFLEYIPERWASWKALIREVKERHRKLYFGLLDDCEDRMKSDVGGNGSFMEDLLSRKEEYGMDREKIGYLGAVMIEAGAETTSSLLKSLVLFLVASPEAQRKAYEEVQRVVGSQRVPDLADFEHLPYVDAILKEVQRLRPIAPVGLPHETTTTEEVTVSGYIIPENTTVFANVYGINTDPDFFEDPETFRPERYLLTEHGTKPGVDDSAFRSDIGFGFGRRICPGMHLAKNSLALNAMSLIWAFEFKPLQDPETGKDIPVDLLDYEEGLIFSPKPYQCRVMPRSSNVVDIIQHQFREARETFVKYE</sequence>
<gene>
    <name evidence="17" type="ORF">Moror_13333</name>
</gene>
<organism evidence="17 18">
    <name type="scientific">Moniliophthora roreri (strain MCA 2997)</name>
    <name type="common">Cocoa frosty pod rot fungus</name>
    <name type="synonym">Crinipellis roreri</name>
    <dbReference type="NCBI Taxonomy" id="1381753"/>
    <lineage>
        <taxon>Eukaryota</taxon>
        <taxon>Fungi</taxon>
        <taxon>Dikarya</taxon>
        <taxon>Basidiomycota</taxon>
        <taxon>Agaricomycotina</taxon>
        <taxon>Agaricomycetes</taxon>
        <taxon>Agaricomycetidae</taxon>
        <taxon>Agaricales</taxon>
        <taxon>Marasmiineae</taxon>
        <taxon>Marasmiaceae</taxon>
        <taxon>Moniliophthora</taxon>
    </lineage>
</organism>
<dbReference type="PROSITE" id="PS00086">
    <property type="entry name" value="CYTOCHROME_P450"/>
    <property type="match status" value="1"/>
</dbReference>
<dbReference type="Proteomes" id="UP000017559">
    <property type="component" value="Unassembled WGS sequence"/>
</dbReference>
<evidence type="ECO:0000313" key="17">
    <source>
        <dbReference type="EMBL" id="ESK84605.1"/>
    </source>
</evidence>
<dbReference type="SUPFAM" id="SSF48264">
    <property type="entry name" value="Cytochrome P450"/>
    <property type="match status" value="1"/>
</dbReference>
<evidence type="ECO:0000256" key="9">
    <source>
        <dbReference type="ARBA" id="ARBA00023002"/>
    </source>
</evidence>
<keyword evidence="7 14" id="KW-0479">Metal-binding</keyword>
<dbReference type="PRINTS" id="PR00463">
    <property type="entry name" value="EP450I"/>
</dbReference>
<comment type="cofactor">
    <cofactor evidence="1 14">
        <name>heme</name>
        <dbReference type="ChEBI" id="CHEBI:30413"/>
    </cofactor>
</comment>
<keyword evidence="11 15" id="KW-0503">Monooxygenase</keyword>
<dbReference type="Gene3D" id="1.10.630.10">
    <property type="entry name" value="Cytochrome P450"/>
    <property type="match status" value="1"/>
</dbReference>
<dbReference type="InterPro" id="IPR036396">
    <property type="entry name" value="Cyt_P450_sf"/>
</dbReference>
<evidence type="ECO:0000256" key="1">
    <source>
        <dbReference type="ARBA" id="ARBA00001971"/>
    </source>
</evidence>
<keyword evidence="9 15" id="KW-0560">Oxidoreductase</keyword>
<dbReference type="InterPro" id="IPR002401">
    <property type="entry name" value="Cyt_P450_E_grp-I"/>
</dbReference>
<evidence type="ECO:0000256" key="10">
    <source>
        <dbReference type="ARBA" id="ARBA00023004"/>
    </source>
</evidence>
<accession>V2WWP1</accession>
<evidence type="ECO:0000256" key="4">
    <source>
        <dbReference type="ARBA" id="ARBA00010617"/>
    </source>
</evidence>
<comment type="subcellular location">
    <subcellularLocation>
        <location evidence="2">Membrane</location>
        <topology evidence="2">Single-pass membrane protein</topology>
    </subcellularLocation>
</comment>
<dbReference type="InterPro" id="IPR050364">
    <property type="entry name" value="Cytochrome_P450_fung"/>
</dbReference>
<evidence type="ECO:0000256" key="13">
    <source>
        <dbReference type="ARBA" id="ARBA00023180"/>
    </source>
</evidence>
<dbReference type="CDD" id="cd11065">
    <property type="entry name" value="CYP64-like"/>
    <property type="match status" value="1"/>
</dbReference>
<keyword evidence="12 16" id="KW-0472">Membrane</keyword>
<dbReference type="GO" id="GO:0020037">
    <property type="term" value="F:heme binding"/>
    <property type="evidence" value="ECO:0007669"/>
    <property type="project" value="InterPro"/>
</dbReference>
<evidence type="ECO:0000256" key="11">
    <source>
        <dbReference type="ARBA" id="ARBA00023033"/>
    </source>
</evidence>
<comment type="caution">
    <text evidence="17">The sequence shown here is derived from an EMBL/GenBank/DDBJ whole genome shotgun (WGS) entry which is preliminary data.</text>
</comment>
<evidence type="ECO:0000256" key="12">
    <source>
        <dbReference type="ARBA" id="ARBA00023136"/>
    </source>
</evidence>
<evidence type="ECO:0000256" key="5">
    <source>
        <dbReference type="ARBA" id="ARBA00022617"/>
    </source>
</evidence>
<dbReference type="GO" id="GO:0005506">
    <property type="term" value="F:iron ion binding"/>
    <property type="evidence" value="ECO:0007669"/>
    <property type="project" value="InterPro"/>
</dbReference>
<proteinExistence type="inferred from homology"/>
<protein>
    <submittedName>
        <fullName evidence="17">Tpa: cytochrome</fullName>
    </submittedName>
</protein>
<name>V2WWP1_MONRO</name>
<evidence type="ECO:0000256" key="2">
    <source>
        <dbReference type="ARBA" id="ARBA00004167"/>
    </source>
</evidence>
<evidence type="ECO:0000256" key="16">
    <source>
        <dbReference type="SAM" id="Phobius"/>
    </source>
</evidence>
<dbReference type="KEGG" id="mrr:Moror_13333"/>
<dbReference type="GO" id="GO:0004497">
    <property type="term" value="F:monooxygenase activity"/>
    <property type="evidence" value="ECO:0007669"/>
    <property type="project" value="UniProtKB-KW"/>
</dbReference>
<dbReference type="AlphaFoldDB" id="V2WWP1"/>
<comment type="similarity">
    <text evidence="4 15">Belongs to the cytochrome P450 family.</text>
</comment>
<dbReference type="GO" id="GO:0016020">
    <property type="term" value="C:membrane"/>
    <property type="evidence" value="ECO:0007669"/>
    <property type="project" value="UniProtKB-SubCell"/>
</dbReference>
<dbReference type="HOGENOM" id="CLU_001570_2_1_1"/>
<evidence type="ECO:0000256" key="8">
    <source>
        <dbReference type="ARBA" id="ARBA00022989"/>
    </source>
</evidence>
<evidence type="ECO:0000256" key="3">
    <source>
        <dbReference type="ARBA" id="ARBA00005179"/>
    </source>
</evidence>
<keyword evidence="13" id="KW-0325">Glycoprotein</keyword>
<keyword evidence="10 14" id="KW-0408">Iron</keyword>
<dbReference type="EMBL" id="AWSO01001265">
    <property type="protein sequence ID" value="ESK84605.1"/>
    <property type="molecule type" value="Genomic_DNA"/>
</dbReference>
<dbReference type="InterPro" id="IPR001128">
    <property type="entry name" value="Cyt_P450"/>
</dbReference>
<feature type="transmembrane region" description="Helical" evidence="16">
    <location>
        <begin position="50"/>
        <end position="68"/>
    </location>
</feature>
<evidence type="ECO:0000256" key="15">
    <source>
        <dbReference type="RuleBase" id="RU000461"/>
    </source>
</evidence>
<reference evidence="17 18" key="1">
    <citation type="journal article" date="2014" name="BMC Genomics">
        <title>Genome and secretome analysis of the hemibiotrophic fungal pathogen, Moniliophthora roreri, which causes frosty pod rot disease of cacao: mechanisms of the biotrophic and necrotrophic phases.</title>
        <authorList>
            <person name="Meinhardt L.W."/>
            <person name="Costa G.G.L."/>
            <person name="Thomazella D.P.T."/>
            <person name="Teixeira P.J.P.L."/>
            <person name="Carazzolle M.F."/>
            <person name="Schuster S.C."/>
            <person name="Carlson J.E."/>
            <person name="Guiltinan M.J."/>
            <person name="Mieczkowski P."/>
            <person name="Farmer A."/>
            <person name="Ramaraj T."/>
            <person name="Crozier J."/>
            <person name="Davis R.E."/>
            <person name="Shao J."/>
            <person name="Melnick R.L."/>
            <person name="Pereira G.A.G."/>
            <person name="Bailey B.A."/>
        </authorList>
    </citation>
    <scope>NUCLEOTIDE SEQUENCE [LARGE SCALE GENOMIC DNA]</scope>
    <source>
        <strain evidence="17 18">MCA 2997</strain>
    </source>
</reference>
<dbReference type="InterPro" id="IPR017972">
    <property type="entry name" value="Cyt_P450_CS"/>
</dbReference>
<keyword evidence="5 14" id="KW-0349">Heme</keyword>
<dbReference type="GO" id="GO:0016705">
    <property type="term" value="F:oxidoreductase activity, acting on paired donors, with incorporation or reduction of molecular oxygen"/>
    <property type="evidence" value="ECO:0007669"/>
    <property type="project" value="InterPro"/>
</dbReference>
<keyword evidence="8 16" id="KW-1133">Transmembrane helix</keyword>
<comment type="pathway">
    <text evidence="3">Secondary metabolite biosynthesis.</text>
</comment>
<evidence type="ECO:0000256" key="14">
    <source>
        <dbReference type="PIRSR" id="PIRSR602401-1"/>
    </source>
</evidence>
<dbReference type="PRINTS" id="PR00385">
    <property type="entry name" value="P450"/>
</dbReference>
<dbReference type="Pfam" id="PF00067">
    <property type="entry name" value="p450"/>
    <property type="match status" value="1"/>
</dbReference>
<dbReference type="PANTHER" id="PTHR46300">
    <property type="entry name" value="P450, PUTATIVE (EUROFUNG)-RELATED-RELATED"/>
    <property type="match status" value="1"/>
</dbReference>
<evidence type="ECO:0000256" key="7">
    <source>
        <dbReference type="ARBA" id="ARBA00022723"/>
    </source>
</evidence>
<dbReference type="PANTHER" id="PTHR46300:SF2">
    <property type="entry name" value="CYTOCHROME P450 MONOOXYGENASE ALNH-RELATED"/>
    <property type="match status" value="1"/>
</dbReference>
<feature type="binding site" description="axial binding residue" evidence="14">
    <location>
        <position position="487"/>
    </location>
    <ligand>
        <name>heme</name>
        <dbReference type="ChEBI" id="CHEBI:30413"/>
    </ligand>
    <ligandPart>
        <name>Fe</name>
        <dbReference type="ChEBI" id="CHEBI:18248"/>
    </ligandPart>
</feature>
<keyword evidence="6 16" id="KW-0812">Transmembrane</keyword>
<evidence type="ECO:0000313" key="18">
    <source>
        <dbReference type="Proteomes" id="UP000017559"/>
    </source>
</evidence>